<evidence type="ECO:0000313" key="1">
    <source>
        <dbReference type="EMBL" id="KAK3701619.1"/>
    </source>
</evidence>
<gene>
    <name evidence="1" type="ORF">LTR37_015370</name>
</gene>
<sequence>MPGLLWRLFPCWVRQGEDPMDNLRDEGLDNNRVATVPANRQQTAPTASIPTAQQPDTNLTSEAQPTNLVKPGSEQEHGETIASTSGSQTLRSCSKPATPVVPDPDEITPVQPSQQNESAHPGSMQANVATLLEDRKKMFEKLRTKAAEMSMQSNGEAKPDHSGPGRATQGAR</sequence>
<protein>
    <submittedName>
        <fullName evidence="1">Uncharacterized protein</fullName>
    </submittedName>
</protein>
<evidence type="ECO:0000313" key="2">
    <source>
        <dbReference type="Proteomes" id="UP001281147"/>
    </source>
</evidence>
<dbReference type="EMBL" id="JAUTXU010000171">
    <property type="protein sequence ID" value="KAK3701619.1"/>
    <property type="molecule type" value="Genomic_DNA"/>
</dbReference>
<organism evidence="1 2">
    <name type="scientific">Vermiconidia calcicola</name>
    <dbReference type="NCBI Taxonomy" id="1690605"/>
    <lineage>
        <taxon>Eukaryota</taxon>
        <taxon>Fungi</taxon>
        <taxon>Dikarya</taxon>
        <taxon>Ascomycota</taxon>
        <taxon>Pezizomycotina</taxon>
        <taxon>Dothideomycetes</taxon>
        <taxon>Dothideomycetidae</taxon>
        <taxon>Mycosphaerellales</taxon>
        <taxon>Extremaceae</taxon>
        <taxon>Vermiconidia</taxon>
    </lineage>
</organism>
<comment type="caution">
    <text evidence="1">The sequence shown here is derived from an EMBL/GenBank/DDBJ whole genome shotgun (WGS) entry which is preliminary data.</text>
</comment>
<reference evidence="1" key="1">
    <citation type="submission" date="2023-07" db="EMBL/GenBank/DDBJ databases">
        <title>Black Yeasts Isolated from many extreme environments.</title>
        <authorList>
            <person name="Coleine C."/>
            <person name="Stajich J.E."/>
            <person name="Selbmann L."/>
        </authorList>
    </citation>
    <scope>NUCLEOTIDE SEQUENCE</scope>
    <source>
        <strain evidence="1">CCFEE 5714</strain>
    </source>
</reference>
<dbReference type="Proteomes" id="UP001281147">
    <property type="component" value="Unassembled WGS sequence"/>
</dbReference>
<keyword evidence="2" id="KW-1185">Reference proteome</keyword>
<proteinExistence type="predicted"/>
<accession>A0ACC3MRI8</accession>
<name>A0ACC3MRI8_9PEZI</name>